<evidence type="ECO:0000256" key="5">
    <source>
        <dbReference type="ARBA" id="ARBA00022989"/>
    </source>
</evidence>
<evidence type="ECO:0000256" key="2">
    <source>
        <dbReference type="ARBA" id="ARBA00022448"/>
    </source>
</evidence>
<dbReference type="Pfam" id="PF00999">
    <property type="entry name" value="Na_H_Exchanger"/>
    <property type="match status" value="1"/>
</dbReference>
<dbReference type="GO" id="GO:0015297">
    <property type="term" value="F:antiporter activity"/>
    <property type="evidence" value="ECO:0007669"/>
    <property type="project" value="UniProtKB-KW"/>
</dbReference>
<evidence type="ECO:0000256" key="3">
    <source>
        <dbReference type="ARBA" id="ARBA00022449"/>
    </source>
</evidence>
<dbReference type="PANTHER" id="PTHR32507">
    <property type="entry name" value="NA(+)/H(+) ANTIPORTER 1"/>
    <property type="match status" value="1"/>
</dbReference>
<evidence type="ECO:0000256" key="7">
    <source>
        <dbReference type="ARBA" id="ARBA00023136"/>
    </source>
</evidence>
<evidence type="ECO:0000256" key="4">
    <source>
        <dbReference type="ARBA" id="ARBA00022692"/>
    </source>
</evidence>
<feature type="transmembrane region" description="Helical" evidence="8">
    <location>
        <begin position="284"/>
        <end position="306"/>
    </location>
</feature>
<feature type="transmembrane region" description="Helical" evidence="8">
    <location>
        <begin position="35"/>
        <end position="58"/>
    </location>
</feature>
<keyword evidence="2" id="KW-0813">Transport</keyword>
<keyword evidence="6" id="KW-0406">Ion transport</keyword>
<keyword evidence="5 8" id="KW-1133">Transmembrane helix</keyword>
<protein>
    <submittedName>
        <fullName evidence="11">Na(+)/H(+) antiporter</fullName>
    </submittedName>
</protein>
<dbReference type="GO" id="GO:0006813">
    <property type="term" value="P:potassium ion transport"/>
    <property type="evidence" value="ECO:0007669"/>
    <property type="project" value="InterPro"/>
</dbReference>
<feature type="transmembrane region" description="Helical" evidence="8">
    <location>
        <begin position="342"/>
        <end position="363"/>
    </location>
</feature>
<feature type="transmembrane region" description="Helical" evidence="8">
    <location>
        <begin position="233"/>
        <end position="249"/>
    </location>
</feature>
<feature type="transmembrane region" description="Helical" evidence="8">
    <location>
        <begin position="70"/>
        <end position="90"/>
    </location>
</feature>
<dbReference type="PANTHER" id="PTHR32507:SF0">
    <property type="entry name" value="NA(+)_H(+) ANTIPORTER 2-RELATED"/>
    <property type="match status" value="1"/>
</dbReference>
<dbReference type="Pfam" id="PF02254">
    <property type="entry name" value="TrkA_N"/>
    <property type="match status" value="1"/>
</dbReference>
<comment type="subcellular location">
    <subcellularLocation>
        <location evidence="1">Cell membrane</location>
        <topology evidence="1">Multi-pass membrane protein</topology>
    </subcellularLocation>
</comment>
<dbReference type="InterPro" id="IPR006153">
    <property type="entry name" value="Cation/H_exchanger_TM"/>
</dbReference>
<proteinExistence type="predicted"/>
<feature type="domain" description="RCK N-terminal" evidence="10">
    <location>
        <begin position="409"/>
        <end position="490"/>
    </location>
</feature>
<sequence length="613" mass="65093">MEAELVLDLTAKMALIVAAGIGAQWLGWRLQWPAIVLLSLAGLILGPFSGAVLGTPLIDPAHDFGELLRPAIGLAVALILFEGGLGLRFADLRDAGSAVRRLVFIGAPLGWAVNTAAAYYLAGLSLPLAALFGGLMVVTGPTVILPLLRQARLSGRPAAVLKWEGIVNDPVGALFAVAVYEIMTLSGEGDRLIEAATGLLIASAIASIMGVVAGFAMVFGFRRGWVPEFLKSPLILAVVLLVFAGADALANETGLVAVTALGLTMANIRFAAIDEMRRFKESIATLLVSSLFIILTAGLDVADIGLLDLRTVGFVAAMLFVVRPFIVFVSTLGTKLEFREKLLIGWIAPRGIVAVAVAGFFATELGGEAKILAPLTFAMVFATVLAHGFTIGPLAKALGLSKTGPEGLLLVGASAWSRDLAKALGEMQIPVVLADANWQRLSASRLDGTPVFHGEVLSELAEYKLDHARIDWLFCASDNDAYNALVCVEYAPELGRHRVIQLSGQSEETERPDSIAFTARGRTAMRRGRSFESLRTDHAAGWRFRRTELSEAYTLDDLKASMDEGADLVLEKRSNGSLHILGPGREAKGGPGTIVLSFGPPVVKEKPIEKSDI</sequence>
<dbReference type="Gene3D" id="3.40.50.720">
    <property type="entry name" value="NAD(P)-binding Rossmann-like Domain"/>
    <property type="match status" value="1"/>
</dbReference>
<dbReference type="GO" id="GO:0005886">
    <property type="term" value="C:plasma membrane"/>
    <property type="evidence" value="ECO:0007669"/>
    <property type="project" value="UniProtKB-SubCell"/>
</dbReference>
<dbReference type="EMBL" id="UOEE01000060">
    <property type="protein sequence ID" value="VAV88230.1"/>
    <property type="molecule type" value="Genomic_DNA"/>
</dbReference>
<feature type="transmembrane region" description="Helical" evidence="8">
    <location>
        <begin position="375"/>
        <end position="395"/>
    </location>
</feature>
<dbReference type="InterPro" id="IPR036291">
    <property type="entry name" value="NAD(P)-bd_dom_sf"/>
</dbReference>
<feature type="transmembrane region" description="Helical" evidence="8">
    <location>
        <begin position="128"/>
        <end position="148"/>
    </location>
</feature>
<dbReference type="InterPro" id="IPR003148">
    <property type="entry name" value="RCK_N"/>
</dbReference>
<feature type="domain" description="Cation/H+ exchanger transmembrane" evidence="9">
    <location>
        <begin position="26"/>
        <end position="396"/>
    </location>
</feature>
<name>A0A3B0R4P0_9ZZZZ</name>
<dbReference type="AlphaFoldDB" id="A0A3B0R4P0"/>
<organism evidence="11">
    <name type="scientific">hydrothermal vent metagenome</name>
    <dbReference type="NCBI Taxonomy" id="652676"/>
    <lineage>
        <taxon>unclassified sequences</taxon>
        <taxon>metagenomes</taxon>
        <taxon>ecological metagenomes</taxon>
    </lineage>
</organism>
<evidence type="ECO:0000256" key="8">
    <source>
        <dbReference type="SAM" id="Phobius"/>
    </source>
</evidence>
<feature type="transmembrane region" description="Helical" evidence="8">
    <location>
        <begin position="102"/>
        <end position="122"/>
    </location>
</feature>
<keyword evidence="7 8" id="KW-0472">Membrane</keyword>
<dbReference type="SUPFAM" id="SSF51735">
    <property type="entry name" value="NAD(P)-binding Rossmann-fold domains"/>
    <property type="match status" value="1"/>
</dbReference>
<keyword evidence="3" id="KW-0050">Antiport</keyword>
<evidence type="ECO:0000313" key="11">
    <source>
        <dbReference type="EMBL" id="VAV88230.1"/>
    </source>
</evidence>
<gene>
    <name evidence="11" type="ORF">MNBD_ALPHA06-486</name>
</gene>
<feature type="transmembrane region" description="Helical" evidence="8">
    <location>
        <begin position="6"/>
        <end position="28"/>
    </location>
</feature>
<evidence type="ECO:0000259" key="9">
    <source>
        <dbReference type="Pfam" id="PF00999"/>
    </source>
</evidence>
<feature type="transmembrane region" description="Helical" evidence="8">
    <location>
        <begin position="200"/>
        <end position="221"/>
    </location>
</feature>
<evidence type="ECO:0000256" key="1">
    <source>
        <dbReference type="ARBA" id="ARBA00004651"/>
    </source>
</evidence>
<feature type="transmembrane region" description="Helical" evidence="8">
    <location>
        <begin position="312"/>
        <end position="330"/>
    </location>
</feature>
<evidence type="ECO:0000259" key="10">
    <source>
        <dbReference type="Pfam" id="PF02254"/>
    </source>
</evidence>
<evidence type="ECO:0000256" key="6">
    <source>
        <dbReference type="ARBA" id="ARBA00023065"/>
    </source>
</evidence>
<dbReference type="GO" id="GO:1902600">
    <property type="term" value="P:proton transmembrane transport"/>
    <property type="evidence" value="ECO:0007669"/>
    <property type="project" value="InterPro"/>
</dbReference>
<accession>A0A3B0R4P0</accession>
<reference evidence="11" key="1">
    <citation type="submission" date="2018-06" db="EMBL/GenBank/DDBJ databases">
        <authorList>
            <person name="Zhirakovskaya E."/>
        </authorList>
    </citation>
    <scope>NUCLEOTIDE SEQUENCE</scope>
</reference>
<keyword evidence="4 8" id="KW-0812">Transmembrane</keyword>